<feature type="signal peptide" evidence="2">
    <location>
        <begin position="1"/>
        <end position="23"/>
    </location>
</feature>
<keyword evidence="3" id="KW-1185">Reference proteome</keyword>
<feature type="compositionally biased region" description="Pro residues" evidence="1">
    <location>
        <begin position="48"/>
        <end position="68"/>
    </location>
</feature>
<proteinExistence type="predicted"/>
<dbReference type="GeneID" id="116222774"/>
<dbReference type="KEGG" id="char:116222774"/>
<evidence type="ECO:0000256" key="2">
    <source>
        <dbReference type="SAM" id="SignalP"/>
    </source>
</evidence>
<gene>
    <name evidence="4" type="primary">LOC116222774</name>
</gene>
<dbReference type="RefSeq" id="XP_042563551.1">
    <property type="nucleotide sequence ID" value="XM_042707617.1"/>
</dbReference>
<name>A0A8M1KHK1_CLUHA</name>
<feature type="compositionally biased region" description="Pro residues" evidence="1">
    <location>
        <begin position="89"/>
        <end position="99"/>
    </location>
</feature>
<feature type="region of interest" description="Disordered" evidence="1">
    <location>
        <begin position="43"/>
        <end position="160"/>
    </location>
</feature>
<feature type="chain" id="PRO_5035459710" evidence="2">
    <location>
        <begin position="24"/>
        <end position="160"/>
    </location>
</feature>
<evidence type="ECO:0000313" key="3">
    <source>
        <dbReference type="Proteomes" id="UP000515152"/>
    </source>
</evidence>
<evidence type="ECO:0000256" key="1">
    <source>
        <dbReference type="SAM" id="MobiDB-lite"/>
    </source>
</evidence>
<accession>A0A8M1KHK1</accession>
<evidence type="ECO:0000313" key="4">
    <source>
        <dbReference type="RefSeq" id="XP_042563551.1"/>
    </source>
</evidence>
<dbReference type="AlphaFoldDB" id="A0A8M1KHK1"/>
<protein>
    <submittedName>
        <fullName evidence="4">Collagen alpha-1(X) chain-like isoform X1</fullName>
    </submittedName>
</protein>
<sequence length="160" mass="16340">MHSLGLIKLALLISATTLLLVNGRPDAEVEVIPGPPGPPVPVEVIGHPPGPPVEVIPGPPGPPGPQGEPGPVGSPGVPGPGGPRGMPGPVGPPGAPGPTRPHYLCHPPYRKPGLHDDIFEAPPPYNYPNDARLGGIQAGSPNFPRSHNFNDEMSAEGEEN</sequence>
<organism evidence="3 4">
    <name type="scientific">Clupea harengus</name>
    <name type="common">Atlantic herring</name>
    <dbReference type="NCBI Taxonomy" id="7950"/>
    <lineage>
        <taxon>Eukaryota</taxon>
        <taxon>Metazoa</taxon>
        <taxon>Chordata</taxon>
        <taxon>Craniata</taxon>
        <taxon>Vertebrata</taxon>
        <taxon>Euteleostomi</taxon>
        <taxon>Actinopterygii</taxon>
        <taxon>Neopterygii</taxon>
        <taxon>Teleostei</taxon>
        <taxon>Clupei</taxon>
        <taxon>Clupeiformes</taxon>
        <taxon>Clupeoidei</taxon>
        <taxon>Clupeidae</taxon>
        <taxon>Clupea</taxon>
    </lineage>
</organism>
<reference evidence="4" key="1">
    <citation type="submission" date="2025-08" db="UniProtKB">
        <authorList>
            <consortium name="RefSeq"/>
        </authorList>
    </citation>
    <scope>IDENTIFICATION</scope>
</reference>
<keyword evidence="2" id="KW-0732">Signal</keyword>
<dbReference type="Proteomes" id="UP000515152">
    <property type="component" value="Chromosome 1"/>
</dbReference>